<dbReference type="Proteomes" id="UP000054740">
    <property type="component" value="Unassembled WGS sequence"/>
</dbReference>
<dbReference type="AlphaFoldDB" id="A0A158IDT9"/>
<name>A0A158IDT9_CABCO</name>
<evidence type="ECO:0000313" key="2">
    <source>
        <dbReference type="EMBL" id="SAL54627.1"/>
    </source>
</evidence>
<proteinExistence type="predicted"/>
<evidence type="ECO:0000256" key="1">
    <source>
        <dbReference type="SAM" id="Phobius"/>
    </source>
</evidence>
<reference evidence="3" key="1">
    <citation type="submission" date="2016-01" db="EMBL/GenBank/DDBJ databases">
        <authorList>
            <person name="Peeters C."/>
        </authorList>
    </citation>
    <scope>NUCLEOTIDE SEQUENCE [LARGE SCALE GENOMIC DNA]</scope>
</reference>
<dbReference type="InterPro" id="IPR019284">
    <property type="entry name" value="RP532"/>
</dbReference>
<organism evidence="2 3">
    <name type="scientific">Caballeronia cordobensis</name>
    <name type="common">Burkholderia cordobensis</name>
    <dbReference type="NCBI Taxonomy" id="1353886"/>
    <lineage>
        <taxon>Bacteria</taxon>
        <taxon>Pseudomonadati</taxon>
        <taxon>Pseudomonadota</taxon>
        <taxon>Betaproteobacteria</taxon>
        <taxon>Burkholderiales</taxon>
        <taxon>Burkholderiaceae</taxon>
        <taxon>Caballeronia</taxon>
    </lineage>
</organism>
<evidence type="ECO:0000313" key="3">
    <source>
        <dbReference type="Proteomes" id="UP000054740"/>
    </source>
</evidence>
<keyword evidence="1" id="KW-1133">Transmembrane helix</keyword>
<keyword evidence="3" id="KW-1185">Reference proteome</keyword>
<gene>
    <name evidence="2" type="ORF">AWB70_04620</name>
</gene>
<keyword evidence="1" id="KW-0812">Transmembrane</keyword>
<feature type="transmembrane region" description="Helical" evidence="1">
    <location>
        <begin position="125"/>
        <end position="148"/>
    </location>
</feature>
<sequence>MDSASEAVKDSTVRYLAESSRAEVTEQTKAMASGKASITVAVQAHSFRGPMPLPDHLAQYDRIVPGAGRLIVEEFQMNSQHARQIESMSVRGSIRKDLRAQIIAGSLVLIGFGLVFRLAENGHDGVAIAVAVTLLVSVLTAFLTGTVIRGKDDAIKETLAS</sequence>
<feature type="transmembrane region" description="Helical" evidence="1">
    <location>
        <begin position="98"/>
        <end position="119"/>
    </location>
</feature>
<evidence type="ECO:0008006" key="4">
    <source>
        <dbReference type="Google" id="ProtNLM"/>
    </source>
</evidence>
<dbReference type="EMBL" id="FCNY02000012">
    <property type="protein sequence ID" value="SAL54627.1"/>
    <property type="molecule type" value="Genomic_DNA"/>
</dbReference>
<dbReference type="RefSeq" id="WP_231927774.1">
    <property type="nucleotide sequence ID" value="NZ_AP014577.1"/>
</dbReference>
<keyword evidence="1" id="KW-0472">Membrane</keyword>
<protein>
    <recommendedName>
        <fullName evidence="4">DUF2335 domain-containing protein</fullName>
    </recommendedName>
</protein>
<accession>A0A158IDT9</accession>
<dbReference type="Pfam" id="PF10097">
    <property type="entry name" value="DUF2335"/>
    <property type="match status" value="1"/>
</dbReference>